<reference evidence="3" key="1">
    <citation type="journal article" date="2023" name="Mol. Biol. Evol.">
        <title>Third-Generation Sequencing Reveals the Adaptive Role of the Epigenome in Three Deep-Sea Polychaetes.</title>
        <authorList>
            <person name="Perez M."/>
            <person name="Aroh O."/>
            <person name="Sun Y."/>
            <person name="Lan Y."/>
            <person name="Juniper S.K."/>
            <person name="Young C.R."/>
            <person name="Angers B."/>
            <person name="Qian P.Y."/>
        </authorList>
    </citation>
    <scope>NUCLEOTIDE SEQUENCE</scope>
    <source>
        <strain evidence="3">R07B-5</strain>
    </source>
</reference>
<proteinExistence type="predicted"/>
<gene>
    <name evidence="3" type="ORF">NP493_135g05000</name>
</gene>
<organism evidence="3 4">
    <name type="scientific">Ridgeia piscesae</name>
    <name type="common">Tubeworm</name>
    <dbReference type="NCBI Taxonomy" id="27915"/>
    <lineage>
        <taxon>Eukaryota</taxon>
        <taxon>Metazoa</taxon>
        <taxon>Spiralia</taxon>
        <taxon>Lophotrochozoa</taxon>
        <taxon>Annelida</taxon>
        <taxon>Polychaeta</taxon>
        <taxon>Sedentaria</taxon>
        <taxon>Canalipalpata</taxon>
        <taxon>Sabellida</taxon>
        <taxon>Siboglinidae</taxon>
        <taxon>Ridgeia</taxon>
    </lineage>
</organism>
<dbReference type="Gene3D" id="3.30.450.20">
    <property type="entry name" value="PAS domain"/>
    <property type="match status" value="2"/>
</dbReference>
<protein>
    <submittedName>
        <fullName evidence="3">Uncharacterized protein</fullName>
    </submittedName>
</protein>
<evidence type="ECO:0000313" key="3">
    <source>
        <dbReference type="EMBL" id="KAK2188355.1"/>
    </source>
</evidence>
<keyword evidence="2" id="KW-0472">Membrane</keyword>
<sequence>MPMWVGWDKIIVFISAVEPADDDFIARFNSTYFHSPITIYTVDVGLYIHIDYEHTILEQLQPYRRHIMMPTQADSLAPRMSPAHQDPFHLGVVISVRQHIFHDGNVTGAVGVDLRVLDLLRDSPELKDGVNTYMFMFNTEDGATILHPLIRDMYRLGHSAEPNYVNIRIVEIAANAHGLLDRMSSRQPGHRNITTTRLIARGDNKYQGVHQVEFEARYSWMPIDGTPLAVCLVEGNHEDKPAYHLPRPLGDLPFLYAKYLTSDKQCRSFGRMALKDDTAVFFSSQAFRDPAAHLASTDTRQRVQMYRDVVTGKSSEPLLKDGVIDQIAISKLLHDLWLRPQSRATVTYTVWRYVYFLGGVLRVYPAIELPVHFEPQERVWLRNAVGMPGISMISMPYLDSWGGGYVITVSHTVYAGEPHHKHTEGDTVFAVASVDITIEYFQFLIQELFAECMNETYSVMVQSACYSCFAIDVAGYVIMHETMLEPPLKNSPRKVEDIHITDAEPVISKHMLENGHMGKKSCYQFTNLKRLYTYHVFKNLQVDHMDESPHYKLWHVPKTNVFILIKFKDKHNKKTIRVGTNPITLSSDTPQVGTNPFTLSSDTPQVGTNPSTLSSDTPQVGTNPINLSSVTPQVGTNPITLSSDTPQVGTNPITLSSDTLQVGTNPFNLSSDTPQVGTNPFTLSSDTPQVGTNPITLSSDTPQVGTNPFTLSSDTPQVGTNPFSLSSDTPQVGTNPITLSSDTPQVGTNPFTLSSDTPQVGTNPFTLSSDTSQVGTDPFTLSSDTRQVGNNPITLSSDTPQVGTNPITLSSDTPQVGTNPITLSSDIPQVGPNPSTLSSNTPQVGTNPITLSSDTPQVGTNPFTLSSDTPQVGTNPFTLSSDYPQVGTNPSTLSSDYPQVGTNPSTLSSDNPQVGTNPFTLSSDTPQVGTNPITLSSDNPQVGTNPSTLSSDNPQVGTNPFTLSSDSPQVGTNPFTLSSDYPQVGTNPSTLSSDYPQVGTNPSTLSSDNPQVGTNPSTLSSDNPQVGTNPSTLSSDNPQDNPQIGTNSSTLSSDNPQVGTNLSTMSSDNPQVGTDSSTLSSDNPHVGTDSSTLSSDNPQCMSLTVLDACCSSDPWLPCTPEPESNTVHLTYVKEDFKRLKILNKCFNYRCREKRHRQECHTMVGCRWCEQNTNGVALSHPFCGEYDKCYHGRIRFPSPYPAPKPTRIGLILFFTVLCASAIAVPFGYLVFRYQLTQEERRMTIDDDVGVRGTAM</sequence>
<keyword evidence="2" id="KW-0812">Transmembrane</keyword>
<accession>A0AAD9P5I1</accession>
<keyword evidence="2" id="KW-1133">Transmembrane helix</keyword>
<comment type="caution">
    <text evidence="3">The sequence shown here is derived from an EMBL/GenBank/DDBJ whole genome shotgun (WGS) entry which is preliminary data.</text>
</comment>
<dbReference type="Proteomes" id="UP001209878">
    <property type="component" value="Unassembled WGS sequence"/>
</dbReference>
<keyword evidence="4" id="KW-1185">Reference proteome</keyword>
<feature type="region of interest" description="Disordered" evidence="1">
    <location>
        <begin position="782"/>
        <end position="1097"/>
    </location>
</feature>
<dbReference type="InterPro" id="IPR053108">
    <property type="entry name" value="Chlamydial_TARP"/>
</dbReference>
<evidence type="ECO:0000313" key="4">
    <source>
        <dbReference type="Proteomes" id="UP001209878"/>
    </source>
</evidence>
<feature type="region of interest" description="Disordered" evidence="1">
    <location>
        <begin position="600"/>
        <end position="622"/>
    </location>
</feature>
<dbReference type="PANTHER" id="PTHR36975">
    <property type="match status" value="1"/>
</dbReference>
<dbReference type="EMBL" id="JAODUO010000135">
    <property type="protein sequence ID" value="KAK2188355.1"/>
    <property type="molecule type" value="Genomic_DNA"/>
</dbReference>
<dbReference type="PANTHER" id="PTHR36975:SF5">
    <property type="entry name" value="TRANSLOCATED ACTIN-RECRUITING PHOSPHOPROTEIN"/>
    <property type="match status" value="1"/>
</dbReference>
<evidence type="ECO:0000256" key="2">
    <source>
        <dbReference type="SAM" id="Phobius"/>
    </source>
</evidence>
<feature type="transmembrane region" description="Helical" evidence="2">
    <location>
        <begin position="1207"/>
        <end position="1230"/>
    </location>
</feature>
<dbReference type="AlphaFoldDB" id="A0AAD9P5I1"/>
<evidence type="ECO:0000256" key="1">
    <source>
        <dbReference type="SAM" id="MobiDB-lite"/>
    </source>
</evidence>
<name>A0AAD9P5I1_RIDPI</name>